<comment type="function">
    <text evidence="2">Part of the Type IV secretion system.</text>
</comment>
<protein>
    <recommendedName>
        <fullName evidence="2">Type IV secretion system protein</fullName>
    </recommendedName>
</protein>
<dbReference type="GO" id="GO:0005524">
    <property type="term" value="F:ATP binding"/>
    <property type="evidence" value="ECO:0007669"/>
    <property type="project" value="UniProtKB-UniRule"/>
</dbReference>
<dbReference type="Gene3D" id="3.30.450.90">
    <property type="match status" value="1"/>
</dbReference>
<proteinExistence type="inferred from homology"/>
<dbReference type="CDD" id="cd01130">
    <property type="entry name" value="VirB11-like_ATPase"/>
    <property type="match status" value="1"/>
</dbReference>
<dbReference type="GO" id="GO:0044097">
    <property type="term" value="P:secretion by the type IV secretion system"/>
    <property type="evidence" value="ECO:0007669"/>
    <property type="project" value="InterPro"/>
</dbReference>
<name>A0A1E7YXW4_9GAMM</name>
<feature type="domain" description="Bacterial type II secretion system protein E" evidence="3">
    <location>
        <begin position="161"/>
        <end position="287"/>
    </location>
</feature>
<dbReference type="EMBL" id="MAYS01000415">
    <property type="protein sequence ID" value="OFC61343.1"/>
    <property type="molecule type" value="Genomic_DNA"/>
</dbReference>
<dbReference type="InterPro" id="IPR027417">
    <property type="entry name" value="P-loop_NTPase"/>
</dbReference>
<evidence type="ECO:0000256" key="1">
    <source>
        <dbReference type="ARBA" id="ARBA00006611"/>
    </source>
</evidence>
<evidence type="ECO:0000256" key="2">
    <source>
        <dbReference type="RuleBase" id="RU366071"/>
    </source>
</evidence>
<reference evidence="4 5" key="1">
    <citation type="submission" date="2016-07" db="EMBL/GenBank/DDBJ databases">
        <authorList>
            <person name="Yuval B."/>
        </authorList>
    </citation>
    <scope>NUCLEOTIDE SEQUENCE [LARGE SCALE GENOMIC DNA]</scope>
    <source>
        <strain evidence="4 5">IL</strain>
    </source>
</reference>
<comment type="similarity">
    <text evidence="1 2">Belongs to the GSP E family.</text>
</comment>
<evidence type="ECO:0000313" key="5">
    <source>
        <dbReference type="Proteomes" id="UP000243534"/>
    </source>
</evidence>
<dbReference type="Proteomes" id="UP000243534">
    <property type="component" value="Unassembled WGS sequence"/>
</dbReference>
<dbReference type="NCBIfam" id="TIGR02788">
    <property type="entry name" value="VirB11"/>
    <property type="match status" value="1"/>
</dbReference>
<dbReference type="AlphaFoldDB" id="A0A1E7YXW4"/>
<evidence type="ECO:0000259" key="3">
    <source>
        <dbReference type="Pfam" id="PF00437"/>
    </source>
</evidence>
<keyword evidence="2" id="KW-0547">Nucleotide-binding</keyword>
<dbReference type="InterPro" id="IPR050921">
    <property type="entry name" value="T4SS_GSP_E_ATPase"/>
</dbReference>
<dbReference type="RefSeq" id="WP_070135451.1">
    <property type="nucleotide sequence ID" value="NZ_MAYS01000415.1"/>
</dbReference>
<organism evidence="4 5">
    <name type="scientific">Candidatus Erwinia dacicola</name>
    <dbReference type="NCBI Taxonomy" id="252393"/>
    <lineage>
        <taxon>Bacteria</taxon>
        <taxon>Pseudomonadati</taxon>
        <taxon>Pseudomonadota</taxon>
        <taxon>Gammaproteobacteria</taxon>
        <taxon>Enterobacterales</taxon>
        <taxon>Erwiniaceae</taxon>
        <taxon>Erwinia</taxon>
    </lineage>
</organism>
<dbReference type="InterPro" id="IPR014155">
    <property type="entry name" value="VirB11"/>
</dbReference>
<accession>A0A1E7YXW4</accession>
<dbReference type="GO" id="GO:0016887">
    <property type="term" value="F:ATP hydrolysis activity"/>
    <property type="evidence" value="ECO:0007669"/>
    <property type="project" value="InterPro"/>
</dbReference>
<dbReference type="Pfam" id="PF00437">
    <property type="entry name" value="T2SSE"/>
    <property type="match status" value="1"/>
</dbReference>
<comment type="caution">
    <text evidence="4">The sequence shown here is derived from an EMBL/GenBank/DDBJ whole genome shotgun (WGS) entry which is preliminary data.</text>
</comment>
<dbReference type="InterPro" id="IPR001482">
    <property type="entry name" value="T2SS/T4SS_dom"/>
</dbReference>
<dbReference type="PANTHER" id="PTHR30486:SF6">
    <property type="entry name" value="TYPE IV PILUS RETRACTATION ATPASE PILT"/>
    <property type="match status" value="1"/>
</dbReference>
<dbReference type="GO" id="GO:0043684">
    <property type="term" value="C:type IV secretion system complex"/>
    <property type="evidence" value="ECO:0007669"/>
    <property type="project" value="UniProtKB-UniRule"/>
</dbReference>
<dbReference type="Gene3D" id="3.40.50.300">
    <property type="entry name" value="P-loop containing nucleotide triphosphate hydrolases"/>
    <property type="match status" value="1"/>
</dbReference>
<keyword evidence="2" id="KW-0067">ATP-binding</keyword>
<evidence type="ECO:0000313" key="4">
    <source>
        <dbReference type="EMBL" id="OFC61343.1"/>
    </source>
</evidence>
<gene>
    <name evidence="4" type="ORF">BBW68_13045</name>
</gene>
<sequence>MGVSNISLDQHKQRMFGDFLHLDGLTEIAVNRPGELFTKIRGVWQKHPVPLTLAQCQTFATALANYQGDHIDDTSPVLSATLESGERCQVVMPPACERDTVSITIRKPSLIQIPHQSYIDGGFYDRVTGKEKTASHDDELLRLYNAGAIPAFMEKCVEYGKTIIIVGGTGSGKTTYLKTMIGYIPVNLRLVTIEDNPETRFYGHENYVHLFYPADAGEKAIVIPASLVRANYRMNPDRILLAEVRGGEAWDCLKIIGSGHEGLITSLHAGSPEEAINGLAERCYQNMECQNIPYSVLLRKVLNSIDVIASIDVSGDIRRMGDIYFKPVHRAGVMENFRNETF</sequence>
<dbReference type="SUPFAM" id="SSF52540">
    <property type="entry name" value="P-loop containing nucleoside triphosphate hydrolases"/>
    <property type="match status" value="1"/>
</dbReference>
<dbReference type="OrthoDB" id="9810761at2"/>
<dbReference type="PANTHER" id="PTHR30486">
    <property type="entry name" value="TWITCHING MOTILITY PROTEIN PILT"/>
    <property type="match status" value="1"/>
</dbReference>